<feature type="domain" description="Nucleoside phosphorylase" evidence="4">
    <location>
        <begin position="2"/>
        <end position="234"/>
    </location>
</feature>
<organism evidence="5 6">
    <name type="scientific">Aliidiomarina iranensis</name>
    <dbReference type="NCBI Taxonomy" id="1434071"/>
    <lineage>
        <taxon>Bacteria</taxon>
        <taxon>Pseudomonadati</taxon>
        <taxon>Pseudomonadota</taxon>
        <taxon>Gammaproteobacteria</taxon>
        <taxon>Alteromonadales</taxon>
        <taxon>Idiomarinaceae</taxon>
        <taxon>Aliidiomarina</taxon>
    </lineage>
</organism>
<dbReference type="GO" id="GO:0005829">
    <property type="term" value="C:cytosol"/>
    <property type="evidence" value="ECO:0007669"/>
    <property type="project" value="TreeGrafter"/>
</dbReference>
<evidence type="ECO:0000256" key="3">
    <source>
        <dbReference type="HAMAP-Rule" id="MF_01963"/>
    </source>
</evidence>
<dbReference type="GO" id="GO:0006166">
    <property type="term" value="P:purine ribonucleoside salvage"/>
    <property type="evidence" value="ECO:0007669"/>
    <property type="project" value="UniProtKB-UniRule"/>
</dbReference>
<reference evidence="6" key="1">
    <citation type="journal article" date="2018" name="Front. Microbiol.">
        <title>Genome-Based Analysis Reveals the Taxonomy and Diversity of the Family Idiomarinaceae.</title>
        <authorList>
            <person name="Liu Y."/>
            <person name="Lai Q."/>
            <person name="Shao Z."/>
        </authorList>
    </citation>
    <scope>NUCLEOTIDE SEQUENCE [LARGE SCALE GENOMIC DNA]</scope>
    <source>
        <strain evidence="6">GBPy7</strain>
    </source>
</reference>
<dbReference type="SUPFAM" id="SSF53167">
    <property type="entry name" value="Purine and uridine phosphorylases"/>
    <property type="match status" value="1"/>
</dbReference>
<keyword evidence="1 3" id="KW-0328">Glycosyltransferase</keyword>
<comment type="subunit">
    <text evidence="3">Homohexamer. Dimer of a homotrimer.</text>
</comment>
<dbReference type="Proteomes" id="UP000288395">
    <property type="component" value="Unassembled WGS sequence"/>
</dbReference>
<feature type="binding site" evidence="3">
    <location>
        <begin position="207"/>
        <end position="209"/>
    </location>
    <ligand>
        <name>substrate</name>
    </ligand>
</feature>
<dbReference type="RefSeq" id="WP_126765705.1">
    <property type="nucleotide sequence ID" value="NZ_PIPJ01000002.1"/>
</dbReference>
<keyword evidence="2 3" id="KW-0808">Transferase</keyword>
<comment type="catalytic activity">
    <reaction evidence="3">
        <text>a purine D-ribonucleoside + phosphate = a purine nucleobase + alpha-D-ribose 1-phosphate</text>
        <dbReference type="Rhea" id="RHEA:19805"/>
        <dbReference type="ChEBI" id="CHEBI:26386"/>
        <dbReference type="ChEBI" id="CHEBI:43474"/>
        <dbReference type="ChEBI" id="CHEBI:57720"/>
        <dbReference type="ChEBI" id="CHEBI:142355"/>
        <dbReference type="EC" id="2.4.2.1"/>
    </reaction>
</comment>
<gene>
    <name evidence="5" type="ORF">CWE08_03580</name>
</gene>
<name>A0A432VZV4_9GAMM</name>
<comment type="similarity">
    <text evidence="3">Belongs to the PNP/MTAP phosphorylase family. MTAP subfamily.</text>
</comment>
<evidence type="ECO:0000313" key="5">
    <source>
        <dbReference type="EMBL" id="RUO22280.1"/>
    </source>
</evidence>
<evidence type="ECO:0000313" key="6">
    <source>
        <dbReference type="Proteomes" id="UP000288395"/>
    </source>
</evidence>
<dbReference type="UniPathway" id="UPA00606"/>
<dbReference type="EMBL" id="PIPJ01000002">
    <property type="protein sequence ID" value="RUO22280.1"/>
    <property type="molecule type" value="Genomic_DNA"/>
</dbReference>
<dbReference type="GO" id="GO:0019509">
    <property type="term" value="P:L-methionine salvage from methylthioadenosine"/>
    <property type="evidence" value="ECO:0007669"/>
    <property type="project" value="TreeGrafter"/>
</dbReference>
<dbReference type="InterPro" id="IPR010044">
    <property type="entry name" value="MTAP"/>
</dbReference>
<feature type="binding site" evidence="3">
    <location>
        <begin position="83"/>
        <end position="84"/>
    </location>
    <ligand>
        <name>phosphate</name>
        <dbReference type="ChEBI" id="CHEBI:43474"/>
    </ligand>
</feature>
<dbReference type="Gene3D" id="3.40.50.1580">
    <property type="entry name" value="Nucleoside phosphorylase domain"/>
    <property type="match status" value="1"/>
</dbReference>
<feature type="binding site" evidence="3">
    <location>
        <position position="184"/>
    </location>
    <ligand>
        <name>phosphate</name>
        <dbReference type="ChEBI" id="CHEBI:43474"/>
    </ligand>
</feature>
<evidence type="ECO:0000256" key="1">
    <source>
        <dbReference type="ARBA" id="ARBA00022676"/>
    </source>
</evidence>
<comment type="pathway">
    <text evidence="3">Purine metabolism; purine nucleoside salvage.</text>
</comment>
<feature type="site" description="Important for substrate specificity" evidence="3">
    <location>
        <position position="221"/>
    </location>
</feature>
<comment type="caution">
    <text evidence="5">The sequence shown here is derived from an EMBL/GenBank/DDBJ whole genome shotgun (WGS) entry which is preliminary data.</text>
</comment>
<dbReference type="OrthoDB" id="1523230at2"/>
<comment type="miscellaneous">
    <text evidence="3">Although this enzyme belongs to the family of MTA phosphorylases based on sequence homology, it lacks several conserved amino acids in the substrate binding pocket that confer specificity towards MTA.</text>
</comment>
<evidence type="ECO:0000259" key="4">
    <source>
        <dbReference type="Pfam" id="PF01048"/>
    </source>
</evidence>
<accession>A0A432VZV4</accession>
<feature type="binding site" evidence="3">
    <location>
        <begin position="50"/>
        <end position="51"/>
    </location>
    <ligand>
        <name>phosphate</name>
        <dbReference type="ChEBI" id="CHEBI:43474"/>
    </ligand>
</feature>
<dbReference type="CDD" id="cd09010">
    <property type="entry name" value="MTAP_SsMTAPII_like_MTIP"/>
    <property type="match status" value="1"/>
</dbReference>
<feature type="binding site" evidence="3">
    <location>
        <position position="183"/>
    </location>
    <ligand>
        <name>substrate</name>
    </ligand>
</feature>
<feature type="binding site" evidence="3">
    <location>
        <position position="8"/>
    </location>
    <ligand>
        <name>phosphate</name>
        <dbReference type="ChEBI" id="CHEBI:43474"/>
    </ligand>
</feature>
<sequence>MLAIIGGSGLYSLEGLELIQEHDTDTPFGKTSAPVVEGKLHGQRILFLSRHGSGHARLPHEVNYRANIFALKALGATHVLGVSAVGSLRMELPPGALVVPNQYFDHTRGLRARSFFGEGVAGHVSTAEPVCGNLVADLVAAAKRAGVELHTNKTYGCVEGPRLGTQAESFFLRNAAACDLVGMTNVPEVFLAREAQLSYCTLCLVTDYDCWLDDPEQHVSVEKFMETYAGTLAQGLKVIAELVQAPMQERSESARNALAMAVMTPNDALSAEQLQWLNVLRG</sequence>
<dbReference type="EC" id="2.4.2.1" evidence="3"/>
<dbReference type="InterPro" id="IPR000845">
    <property type="entry name" value="Nucleoside_phosphorylase_d"/>
</dbReference>
<keyword evidence="6" id="KW-1185">Reference proteome</keyword>
<dbReference type="PANTHER" id="PTHR42679:SF2">
    <property type="entry name" value="S-METHYL-5'-THIOADENOSINE PHOSPHORYLASE"/>
    <property type="match status" value="1"/>
</dbReference>
<dbReference type="PANTHER" id="PTHR42679">
    <property type="entry name" value="S-METHYL-5'-THIOADENOSINE PHOSPHORYLASE"/>
    <property type="match status" value="1"/>
</dbReference>
<dbReference type="GO" id="GO:0017061">
    <property type="term" value="F:S-methyl-5-thioadenosine phosphorylase activity"/>
    <property type="evidence" value="ECO:0007669"/>
    <property type="project" value="InterPro"/>
</dbReference>
<dbReference type="Pfam" id="PF01048">
    <property type="entry name" value="PNP_UDP_1"/>
    <property type="match status" value="1"/>
</dbReference>
<keyword evidence="3" id="KW-0660">Purine salvage</keyword>
<dbReference type="AlphaFoldDB" id="A0A432VZV4"/>
<protein>
    <recommendedName>
        <fullName evidence="3">Purine nucleoside phosphorylase</fullName>
        <shortName evidence="3">PNP</shortName>
        <ecNumber evidence="3">2.4.2.1</ecNumber>
    </recommendedName>
</protein>
<evidence type="ECO:0000256" key="2">
    <source>
        <dbReference type="ARBA" id="ARBA00022679"/>
    </source>
</evidence>
<dbReference type="HAMAP" id="MF_01963">
    <property type="entry name" value="MTAP"/>
    <property type="match status" value="1"/>
</dbReference>
<dbReference type="InterPro" id="IPR035994">
    <property type="entry name" value="Nucleoside_phosphorylase_sf"/>
</dbReference>
<proteinExistence type="inferred from homology"/>
<comment type="caution">
    <text evidence="3">Lacks conserved residue(s) required for the propagation of feature annotation.</text>
</comment>
<comment type="function">
    <text evidence="3">Purine nucleoside phosphorylase involved in purine salvage.</text>
</comment>